<evidence type="ECO:0000256" key="6">
    <source>
        <dbReference type="HAMAP-Rule" id="MF_00564"/>
    </source>
</evidence>
<evidence type="ECO:0000313" key="10">
    <source>
        <dbReference type="Proteomes" id="UP000242881"/>
    </source>
</evidence>
<accession>A0A2J6WRV8</accession>
<keyword evidence="3 6" id="KW-0820">tRNA-binding</keyword>
<feature type="domain" description="Exoribonuclease phosphorolytic" evidence="8">
    <location>
        <begin position="157"/>
        <end position="222"/>
    </location>
</feature>
<evidence type="ECO:0000313" key="9">
    <source>
        <dbReference type="EMBL" id="PMP72979.1"/>
    </source>
</evidence>
<name>A0A2J6WRV8_9BACT</name>
<dbReference type="InterPro" id="IPR002381">
    <property type="entry name" value="RNase_PH_bac-type"/>
</dbReference>
<comment type="function">
    <text evidence="6">Phosphorolytic 3'-5' exoribonuclease that plays an important role in tRNA 3'-end maturation. Removes nucleotide residues following the 3'-CCA terminus of tRNAs; can also add nucleotides to the ends of RNA molecules by using nucleoside diphosphates as substrates, but this may not be physiologically important. Probably plays a role in initiation of 16S rRNA degradation (leading to ribosome degradation) during starvation.</text>
</comment>
<dbReference type="CDD" id="cd11362">
    <property type="entry name" value="RNase_PH_bact"/>
    <property type="match status" value="1"/>
</dbReference>
<dbReference type="FunFam" id="3.30.230.70:FF:000003">
    <property type="entry name" value="Ribonuclease PH"/>
    <property type="match status" value="1"/>
</dbReference>
<gene>
    <name evidence="6" type="primary">rph</name>
    <name evidence="9" type="ORF">C0187_00375</name>
</gene>
<comment type="catalytic activity">
    <reaction evidence="6">
        <text>tRNA(n+1) + phosphate = tRNA(n) + a ribonucleoside 5'-diphosphate</text>
        <dbReference type="Rhea" id="RHEA:10628"/>
        <dbReference type="Rhea" id="RHEA-COMP:17343"/>
        <dbReference type="Rhea" id="RHEA-COMP:17344"/>
        <dbReference type="ChEBI" id="CHEBI:43474"/>
        <dbReference type="ChEBI" id="CHEBI:57930"/>
        <dbReference type="ChEBI" id="CHEBI:173114"/>
        <dbReference type="EC" id="2.7.7.56"/>
    </reaction>
</comment>
<dbReference type="NCBIfam" id="TIGR01966">
    <property type="entry name" value="RNasePH"/>
    <property type="match status" value="1"/>
</dbReference>
<proteinExistence type="inferred from homology"/>
<dbReference type="GO" id="GO:0009022">
    <property type="term" value="F:tRNA nucleotidyltransferase activity"/>
    <property type="evidence" value="ECO:0007669"/>
    <property type="project" value="UniProtKB-UniRule"/>
</dbReference>
<comment type="similarity">
    <text evidence="1 6">Belongs to the RNase PH family.</text>
</comment>
<dbReference type="HAMAP" id="MF_00564">
    <property type="entry name" value="RNase_PH"/>
    <property type="match status" value="1"/>
</dbReference>
<dbReference type="Gene3D" id="3.30.230.70">
    <property type="entry name" value="GHMP Kinase, N-terminal domain"/>
    <property type="match status" value="1"/>
</dbReference>
<dbReference type="SUPFAM" id="SSF55666">
    <property type="entry name" value="Ribonuclease PH domain 2-like"/>
    <property type="match status" value="1"/>
</dbReference>
<dbReference type="GO" id="GO:0031125">
    <property type="term" value="P:rRNA 3'-end processing"/>
    <property type="evidence" value="ECO:0007669"/>
    <property type="project" value="UniProtKB-ARBA"/>
</dbReference>
<evidence type="ECO:0000256" key="1">
    <source>
        <dbReference type="ARBA" id="ARBA00006678"/>
    </source>
</evidence>
<protein>
    <recommendedName>
        <fullName evidence="6">Ribonuclease PH</fullName>
        <shortName evidence="6">RNase PH</shortName>
        <ecNumber evidence="6">2.7.7.56</ecNumber>
    </recommendedName>
    <alternativeName>
        <fullName evidence="6">tRNA nucleotidyltransferase</fullName>
    </alternativeName>
</protein>
<keyword evidence="6" id="KW-0808">Transferase</keyword>
<dbReference type="Proteomes" id="UP000242881">
    <property type="component" value="Unassembled WGS sequence"/>
</dbReference>
<evidence type="ECO:0000256" key="2">
    <source>
        <dbReference type="ARBA" id="ARBA00022552"/>
    </source>
</evidence>
<keyword evidence="5" id="KW-0694">RNA-binding</keyword>
<feature type="domain" description="Exoribonuclease phosphorolytic" evidence="7">
    <location>
        <begin position="10"/>
        <end position="140"/>
    </location>
</feature>
<dbReference type="InterPro" id="IPR001247">
    <property type="entry name" value="ExoRNase_PH_dom1"/>
</dbReference>
<evidence type="ECO:0000259" key="7">
    <source>
        <dbReference type="Pfam" id="PF01138"/>
    </source>
</evidence>
<dbReference type="InterPro" id="IPR018336">
    <property type="entry name" value="RNase_PH_CS"/>
</dbReference>
<dbReference type="InterPro" id="IPR015847">
    <property type="entry name" value="ExoRNase_PH_dom2"/>
</dbReference>
<dbReference type="EC" id="2.7.7.56" evidence="6"/>
<keyword evidence="2 6" id="KW-0698">rRNA processing</keyword>
<evidence type="ECO:0000256" key="5">
    <source>
        <dbReference type="ARBA" id="ARBA00022884"/>
    </source>
</evidence>
<dbReference type="InterPro" id="IPR036345">
    <property type="entry name" value="ExoRNase_PH_dom2_sf"/>
</dbReference>
<dbReference type="Pfam" id="PF01138">
    <property type="entry name" value="RNase_PH"/>
    <property type="match status" value="1"/>
</dbReference>
<sequence>MRNDGRLNDQLRDIRVVKDYIRYPQGSVLIEYGETKVICNATISEGVPPFLKGSGTGWLTSEYSMLPCSTHTRNQRESQKGKLTGRTQEISRLIGRSLRSAIDLSLIGERTITIDCDVIQADGGTRTASITGGFLALYIAAQKLSEELQIDCPIKSLVAAVSLGIVNGELMLDLNYEEDSNAEVDINLIANEKSEIIEIQGTSEKGTFDKDMLNRMIDLGLNGINQLIDIQKRVLNLK</sequence>
<dbReference type="SUPFAM" id="SSF54211">
    <property type="entry name" value="Ribosomal protein S5 domain 2-like"/>
    <property type="match status" value="1"/>
</dbReference>
<dbReference type="EMBL" id="PNIN01000006">
    <property type="protein sequence ID" value="PMP72979.1"/>
    <property type="molecule type" value="Genomic_DNA"/>
</dbReference>
<comment type="subunit">
    <text evidence="6">Homohexameric ring arranged as a trimer of dimers.</text>
</comment>
<keyword evidence="4 6" id="KW-0819">tRNA processing</keyword>
<dbReference type="GO" id="GO:0000175">
    <property type="term" value="F:3'-5'-RNA exonuclease activity"/>
    <property type="evidence" value="ECO:0007669"/>
    <property type="project" value="UniProtKB-UniRule"/>
</dbReference>
<evidence type="ECO:0000259" key="8">
    <source>
        <dbReference type="Pfam" id="PF03725"/>
    </source>
</evidence>
<dbReference type="PROSITE" id="PS01277">
    <property type="entry name" value="RIBONUCLEASE_PH"/>
    <property type="match status" value="1"/>
</dbReference>
<feature type="binding site" evidence="6">
    <location>
        <begin position="124"/>
        <end position="126"/>
    </location>
    <ligand>
        <name>phosphate</name>
        <dbReference type="ChEBI" id="CHEBI:43474"/>
        <note>substrate</note>
    </ligand>
</feature>
<dbReference type="RefSeq" id="WP_424606047.1">
    <property type="nucleotide sequence ID" value="NZ_JBNAVA010000010.1"/>
</dbReference>
<dbReference type="InterPro" id="IPR027408">
    <property type="entry name" value="PNPase/RNase_PH_dom_sf"/>
</dbReference>
<evidence type="ECO:0000256" key="3">
    <source>
        <dbReference type="ARBA" id="ARBA00022555"/>
    </source>
</evidence>
<evidence type="ECO:0000256" key="4">
    <source>
        <dbReference type="ARBA" id="ARBA00022694"/>
    </source>
</evidence>
<dbReference type="InterPro" id="IPR050080">
    <property type="entry name" value="RNase_PH"/>
</dbReference>
<comment type="caution">
    <text evidence="9">The sequence shown here is derived from an EMBL/GenBank/DDBJ whole genome shotgun (WGS) entry which is preliminary data.</text>
</comment>
<feature type="binding site" evidence="6">
    <location>
        <position position="86"/>
    </location>
    <ligand>
        <name>phosphate</name>
        <dbReference type="ChEBI" id="CHEBI:43474"/>
        <note>substrate</note>
    </ligand>
</feature>
<dbReference type="AlphaFoldDB" id="A0A2J6WRV8"/>
<reference evidence="9 10" key="1">
    <citation type="submission" date="2018-01" db="EMBL/GenBank/DDBJ databases">
        <title>Metagenomic assembled genomes from two thermal pools in the Uzon Caldera, Kamchatka, Russia.</title>
        <authorList>
            <person name="Wilkins L."/>
            <person name="Ettinger C."/>
        </authorList>
    </citation>
    <scope>NUCLEOTIDE SEQUENCE [LARGE SCALE GENOMIC DNA]</scope>
    <source>
        <strain evidence="9">ZAV-05</strain>
    </source>
</reference>
<dbReference type="PANTHER" id="PTHR11953">
    <property type="entry name" value="EXOSOME COMPLEX COMPONENT"/>
    <property type="match status" value="1"/>
</dbReference>
<dbReference type="GO" id="GO:0008033">
    <property type="term" value="P:tRNA processing"/>
    <property type="evidence" value="ECO:0007669"/>
    <property type="project" value="UniProtKB-UniRule"/>
</dbReference>
<keyword evidence="6" id="KW-0548">Nucleotidyltransferase</keyword>
<dbReference type="Pfam" id="PF03725">
    <property type="entry name" value="RNase_PH_C"/>
    <property type="match status" value="1"/>
</dbReference>
<dbReference type="PANTHER" id="PTHR11953:SF0">
    <property type="entry name" value="EXOSOME COMPLEX COMPONENT RRP41"/>
    <property type="match status" value="1"/>
</dbReference>
<dbReference type="InterPro" id="IPR020568">
    <property type="entry name" value="Ribosomal_Su5_D2-typ_SF"/>
</dbReference>
<dbReference type="GO" id="GO:0016075">
    <property type="term" value="P:rRNA catabolic process"/>
    <property type="evidence" value="ECO:0007669"/>
    <property type="project" value="UniProtKB-UniRule"/>
</dbReference>
<dbReference type="GO" id="GO:0000049">
    <property type="term" value="F:tRNA binding"/>
    <property type="evidence" value="ECO:0007669"/>
    <property type="project" value="UniProtKB-UniRule"/>
</dbReference>
<organism evidence="9 10">
    <name type="scientific">Calditerrivibrio nitroreducens</name>
    <dbReference type="NCBI Taxonomy" id="477976"/>
    <lineage>
        <taxon>Bacteria</taxon>
        <taxon>Pseudomonadati</taxon>
        <taxon>Deferribacterota</taxon>
        <taxon>Deferribacteres</taxon>
        <taxon>Deferribacterales</taxon>
        <taxon>Calditerrivibrionaceae</taxon>
    </lineage>
</organism>